<sequence length="727" mass="83819">MEQKPSLYDSVGDQLLRLPAQYPWLVSQNLGTEEDGSTDQIFCTLHDPLFKYQCQIPELTGKHIRGYYHGWVILSDHPKSVMWSLWNPLTSKMITFPPLIVKDGDSESIDECCLSAPPDDPNSVLLLTRINKPSFVFFRLLVAMVKYMLTIPFVIQLDIVVKKKEVLIKLLLLGAKPSPTYNCCPEWTNFLKGSCTELFCITVAFIEGKPGGVYFFKLDMTSLKSEERERFRDLDMTLMDWKEVDVDDSRFRNLSRIMWEKMVDLKDAVFFVDLSDHSVYYKPAIASDLGGYIHIRDKMGKILYSYHVKDNTISLSSMPLLVLPTSNVSLWECRLEDDHGEAKFTVDSKQKDDEIVAGSVVTDGEVEYKESHLLNLPLDLLETIMDYCVGVEYMNFRATCKRFHLAAPLKKWRDESAFKRLQAYSLISPWLMVLDKNQGIITFTDPYLGDNYFIKNLHILRSVGYQIKCCSRFGWLLFLSTEFHCMVFFNPFTGDIRKLPNAGYYFYSACFSAPPTSPDCMVVGFSASDEWVVSIHYVAQEPSWRALRVDVDPCSIRFPTFFGQDLYALGDEGELIRFENLGEDNYSMTFVKANTPLSCCSTSPTECYLMKCDRDLLKVIVDKYGECIEVFKLNESKPEWEKIDSLGKHMIYICGTACVCIEAKTPQMENKIYFPILHSNNKKIVFYSLETCRYHTFNGANIQQHFKDFFGTTYHLSPHWWIEPSWS</sequence>
<keyword evidence="1" id="KW-0812">Transmembrane</keyword>
<feature type="transmembrane region" description="Helical" evidence="1">
    <location>
        <begin position="136"/>
        <end position="155"/>
    </location>
</feature>
<dbReference type="PANTHER" id="PTHR33127:SF5">
    <property type="entry name" value="TRANSMEMBRANE PROTEIN"/>
    <property type="match status" value="1"/>
</dbReference>
<evidence type="ECO:0000313" key="4">
    <source>
        <dbReference type="Proteomes" id="UP000245207"/>
    </source>
</evidence>
<accession>A0A2U1MUH9</accession>
<dbReference type="Proteomes" id="UP000245207">
    <property type="component" value="Unassembled WGS sequence"/>
</dbReference>
<evidence type="ECO:0000313" key="3">
    <source>
        <dbReference type="EMBL" id="PWA64909.1"/>
    </source>
</evidence>
<dbReference type="PANTHER" id="PTHR33127">
    <property type="entry name" value="TRANSMEMBRANE PROTEIN"/>
    <property type="match status" value="1"/>
</dbReference>
<dbReference type="EMBL" id="PKPP01004330">
    <property type="protein sequence ID" value="PWA64909.1"/>
    <property type="molecule type" value="Genomic_DNA"/>
</dbReference>
<reference evidence="3 4" key="1">
    <citation type="journal article" date="2018" name="Mol. Plant">
        <title>The genome of Artemisia annua provides insight into the evolution of Asteraceae family and artemisinin biosynthesis.</title>
        <authorList>
            <person name="Shen Q."/>
            <person name="Zhang L."/>
            <person name="Liao Z."/>
            <person name="Wang S."/>
            <person name="Yan T."/>
            <person name="Shi P."/>
            <person name="Liu M."/>
            <person name="Fu X."/>
            <person name="Pan Q."/>
            <person name="Wang Y."/>
            <person name="Lv Z."/>
            <person name="Lu X."/>
            <person name="Zhang F."/>
            <person name="Jiang W."/>
            <person name="Ma Y."/>
            <person name="Chen M."/>
            <person name="Hao X."/>
            <person name="Li L."/>
            <person name="Tang Y."/>
            <person name="Lv G."/>
            <person name="Zhou Y."/>
            <person name="Sun X."/>
            <person name="Brodelius P.E."/>
            <person name="Rose J.K.C."/>
            <person name="Tang K."/>
        </authorList>
    </citation>
    <scope>NUCLEOTIDE SEQUENCE [LARGE SCALE GENOMIC DNA]</scope>
    <source>
        <strain evidence="4">cv. Huhao1</strain>
        <tissue evidence="3">Leaf</tissue>
    </source>
</reference>
<keyword evidence="1" id="KW-1133">Transmembrane helix</keyword>
<evidence type="ECO:0000259" key="2">
    <source>
        <dbReference type="PROSITE" id="PS50181"/>
    </source>
</evidence>
<dbReference type="PROSITE" id="PS50181">
    <property type="entry name" value="FBOX"/>
    <property type="match status" value="1"/>
</dbReference>
<proteinExistence type="predicted"/>
<evidence type="ECO:0000256" key="1">
    <source>
        <dbReference type="SAM" id="Phobius"/>
    </source>
</evidence>
<dbReference type="Pfam" id="PF03478">
    <property type="entry name" value="Beta-prop_KIB1-4"/>
    <property type="match status" value="2"/>
</dbReference>
<keyword evidence="4" id="KW-1185">Reference proteome</keyword>
<protein>
    <recommendedName>
        <fullName evidence="2">F-box domain-containing protein</fullName>
    </recommendedName>
</protein>
<dbReference type="Pfam" id="PF00646">
    <property type="entry name" value="F-box"/>
    <property type="match status" value="1"/>
</dbReference>
<dbReference type="SUPFAM" id="SSF81383">
    <property type="entry name" value="F-box domain"/>
    <property type="match status" value="1"/>
</dbReference>
<name>A0A2U1MUH9_ARTAN</name>
<organism evidence="3 4">
    <name type="scientific">Artemisia annua</name>
    <name type="common">Sweet wormwood</name>
    <dbReference type="NCBI Taxonomy" id="35608"/>
    <lineage>
        <taxon>Eukaryota</taxon>
        <taxon>Viridiplantae</taxon>
        <taxon>Streptophyta</taxon>
        <taxon>Embryophyta</taxon>
        <taxon>Tracheophyta</taxon>
        <taxon>Spermatophyta</taxon>
        <taxon>Magnoliopsida</taxon>
        <taxon>eudicotyledons</taxon>
        <taxon>Gunneridae</taxon>
        <taxon>Pentapetalae</taxon>
        <taxon>asterids</taxon>
        <taxon>campanulids</taxon>
        <taxon>Asterales</taxon>
        <taxon>Asteraceae</taxon>
        <taxon>Asteroideae</taxon>
        <taxon>Anthemideae</taxon>
        <taxon>Artemisiinae</taxon>
        <taxon>Artemisia</taxon>
    </lineage>
</organism>
<dbReference type="InterPro" id="IPR036047">
    <property type="entry name" value="F-box-like_dom_sf"/>
</dbReference>
<comment type="caution">
    <text evidence="3">The sequence shown here is derived from an EMBL/GenBank/DDBJ whole genome shotgun (WGS) entry which is preliminary data.</text>
</comment>
<gene>
    <name evidence="3" type="ORF">CTI12_AA339740</name>
</gene>
<dbReference type="AlphaFoldDB" id="A0A2U1MUH9"/>
<feature type="domain" description="F-box" evidence="2">
    <location>
        <begin position="370"/>
        <end position="421"/>
    </location>
</feature>
<dbReference type="InterPro" id="IPR005174">
    <property type="entry name" value="KIB1-4_b-propeller"/>
</dbReference>
<keyword evidence="1" id="KW-0472">Membrane</keyword>
<dbReference type="InterPro" id="IPR001810">
    <property type="entry name" value="F-box_dom"/>
</dbReference>
<dbReference type="OrthoDB" id="620303at2759"/>